<dbReference type="PANTHER" id="PTHR43429">
    <property type="entry name" value="PYRIDINE NUCLEOTIDE-DISULFIDE OXIDOREDUCTASE DOMAIN-CONTAINING"/>
    <property type="match status" value="1"/>
</dbReference>
<dbReference type="Pfam" id="PF07992">
    <property type="entry name" value="Pyr_redox_2"/>
    <property type="match status" value="1"/>
</dbReference>
<proteinExistence type="predicted"/>
<evidence type="ECO:0000259" key="4">
    <source>
        <dbReference type="Pfam" id="PF07992"/>
    </source>
</evidence>
<dbReference type="PRINTS" id="PR00368">
    <property type="entry name" value="FADPNR"/>
</dbReference>
<dbReference type="PRINTS" id="PR00411">
    <property type="entry name" value="PNDRDTASEI"/>
</dbReference>
<dbReference type="EMBL" id="JAESWC010000018">
    <property type="protein sequence ID" value="MBL4938233.1"/>
    <property type="molecule type" value="Genomic_DNA"/>
</dbReference>
<evidence type="ECO:0000313" key="6">
    <source>
        <dbReference type="Proteomes" id="UP000632377"/>
    </source>
</evidence>
<feature type="domain" description="FAD/NAD(P)-binding" evidence="4">
    <location>
        <begin position="2"/>
        <end position="217"/>
    </location>
</feature>
<gene>
    <name evidence="5" type="ORF">JK636_21205</name>
</gene>
<dbReference type="PANTHER" id="PTHR43429:SF3">
    <property type="entry name" value="NITRITE REDUCTASE [NAD(P)H]"/>
    <property type="match status" value="1"/>
</dbReference>
<dbReference type="Proteomes" id="UP000632377">
    <property type="component" value="Unassembled WGS sequence"/>
</dbReference>
<reference evidence="5 6" key="1">
    <citation type="submission" date="2021-01" db="EMBL/GenBank/DDBJ databases">
        <title>Genome public.</title>
        <authorList>
            <person name="Liu C."/>
            <person name="Sun Q."/>
        </authorList>
    </citation>
    <scope>NUCLEOTIDE SEQUENCE [LARGE SCALE GENOMIC DNA]</scope>
    <source>
        <strain evidence="5 6">YIM B02515</strain>
    </source>
</reference>
<evidence type="ECO:0000256" key="1">
    <source>
        <dbReference type="ARBA" id="ARBA00001974"/>
    </source>
</evidence>
<comment type="caution">
    <text evidence="5">The sequence shown here is derived from an EMBL/GenBank/DDBJ whole genome shotgun (WGS) entry which is preliminary data.</text>
</comment>
<name>A0ABS1TFR6_9CLOT</name>
<keyword evidence="2" id="KW-0285">Flavoprotein</keyword>
<comment type="cofactor">
    <cofactor evidence="1">
        <name>FAD</name>
        <dbReference type="ChEBI" id="CHEBI:57692"/>
    </cofactor>
</comment>
<keyword evidence="6" id="KW-1185">Reference proteome</keyword>
<protein>
    <submittedName>
        <fullName evidence="5">NAD(P)/FAD-dependent oxidoreductase</fullName>
    </submittedName>
</protein>
<evidence type="ECO:0000256" key="2">
    <source>
        <dbReference type="ARBA" id="ARBA00022630"/>
    </source>
</evidence>
<keyword evidence="3" id="KW-0274">FAD</keyword>
<accession>A0ABS1TFR6</accession>
<dbReference type="InterPro" id="IPR036188">
    <property type="entry name" value="FAD/NAD-bd_sf"/>
</dbReference>
<evidence type="ECO:0000313" key="5">
    <source>
        <dbReference type="EMBL" id="MBL4938233.1"/>
    </source>
</evidence>
<dbReference type="InterPro" id="IPR050260">
    <property type="entry name" value="FAD-bd_OxRdtase"/>
</dbReference>
<dbReference type="InterPro" id="IPR023753">
    <property type="entry name" value="FAD/NAD-binding_dom"/>
</dbReference>
<organism evidence="5 6">
    <name type="scientific">Clostridium rhizosphaerae</name>
    <dbReference type="NCBI Taxonomy" id="2803861"/>
    <lineage>
        <taxon>Bacteria</taxon>
        <taxon>Bacillati</taxon>
        <taxon>Bacillota</taxon>
        <taxon>Clostridia</taxon>
        <taxon>Eubacteriales</taxon>
        <taxon>Clostridiaceae</taxon>
        <taxon>Clostridium</taxon>
    </lineage>
</organism>
<sequence>MEVIDIETDMQEIALDNEMRFSYDKLLIANGTSNFILPIEGIEKENVYTIRKLSDIQDIKANIEDKKAVLIVGGGIQGLETAWVLHQHGMEVIVVEALERLMPRQIDSRASEILRKAIEDFNIKLILNTQIKEITGLDAVEGVATKNGDIIKCDMIIYSVGIRPNKKLLENTPVKSNHGIIINNKMQSNVKNVYAAGDTAELYGKLGRLWGTAIEQGKIAGYNITGRESVYTGSVPVTMMNAFNISLFSAGDIDENSCDLTLTDDNSEGLTYKSYL</sequence>
<evidence type="ECO:0000256" key="3">
    <source>
        <dbReference type="ARBA" id="ARBA00022827"/>
    </source>
</evidence>
<dbReference type="SUPFAM" id="SSF51905">
    <property type="entry name" value="FAD/NAD(P)-binding domain"/>
    <property type="match status" value="1"/>
</dbReference>
<dbReference type="Gene3D" id="3.50.50.60">
    <property type="entry name" value="FAD/NAD(P)-binding domain"/>
    <property type="match status" value="2"/>
</dbReference>